<organism evidence="2 3">
    <name type="scientific">Bodo saltans</name>
    <name type="common">Flagellated protozoan</name>
    <dbReference type="NCBI Taxonomy" id="75058"/>
    <lineage>
        <taxon>Eukaryota</taxon>
        <taxon>Discoba</taxon>
        <taxon>Euglenozoa</taxon>
        <taxon>Kinetoplastea</taxon>
        <taxon>Metakinetoplastina</taxon>
        <taxon>Eubodonida</taxon>
        <taxon>Bodonidae</taxon>
        <taxon>Bodo</taxon>
    </lineage>
</organism>
<proteinExistence type="predicted"/>
<feature type="region of interest" description="Disordered" evidence="1">
    <location>
        <begin position="433"/>
        <end position="459"/>
    </location>
</feature>
<feature type="region of interest" description="Disordered" evidence="1">
    <location>
        <begin position="845"/>
        <end position="882"/>
    </location>
</feature>
<evidence type="ECO:0000256" key="1">
    <source>
        <dbReference type="SAM" id="MobiDB-lite"/>
    </source>
</evidence>
<gene>
    <name evidence="2" type="ORF">BSAL_25590</name>
</gene>
<name>A0A0S4JI69_BODSA</name>
<feature type="compositionally biased region" description="Pro residues" evidence="1">
    <location>
        <begin position="122"/>
        <end position="132"/>
    </location>
</feature>
<protein>
    <submittedName>
        <fullName evidence="2">Uncharacterized protein</fullName>
    </submittedName>
</protein>
<evidence type="ECO:0000313" key="2">
    <source>
        <dbReference type="EMBL" id="CUG90219.1"/>
    </source>
</evidence>
<sequence>MRSARGHAHLRSVKRCVLLHRVFAAWRLSSNITITLLALERQALLHLPAQPSSLEADLLSTPTTARVVEEDGSPLQFESPSASPKNSSSSSHHQPSSLDSLSLKAERVRLSALTRVQLPIACPRPPPTPPSPFTSESRHQRSIRLHALNELVVSMAREHAHAAVFSSSRLSSHPAEERPTTSPAAATSIRFDDDHLPCLVKSVLSLFLEEELAHLLFWRLIMVKAFAAWRVNYVHNIRRVKVRKSETADDFFCVKLSRGVLLRWKYARIVHHLRTARHAKYMEKTFVAWRVCTQKQRRERHHLQQFIAGSESRCRRLLFGRWCRLMPTVEQRGQRSVAEVQHIVKNLKITSYWALYSILSTWMITNEVEEVMMTSPYISMSSVTARPPTKMPATASTALQLQSPLVVSQRSRLFGTVLGPIWESFIKAEGDSHHSLEGAEEEEEQERCDNNGNAHQRPPIKRTRALEICTVLSRHPQLIGQLSLDTQWLQTRVTMVTCFKKWRVHTRFHRGFDALMTITTATTEVTSTIPSRRHSTLGELKSVLASATYLALDQQHFGRFVDPTWWAVAKQESDNLLKQRRSSAYAMRRSSSAVGSSVSAAFSPPMEEDLEASLQLPPSGADIDDDTGDGSDGPVSIEAVAALRREQFRKSSQKLSLLLLRTSPPPTSPIVADSSSSSSLICPIIQLAMLLTPQPLLVTSNSPSEPASLASSMLVDNHGSRVNSFSRDTGGSGEVQHRSVSSVATAAAAAIDMYHLFLVNPALCALMEACKSDVRTSSTAARGGRSDDMAPTTSQSWWWTTATIQSIHAWVATLEQRFSGVLSTTTSRRRIRNIATADGQNASVALEDSAAGRSSSDEDEGPASNQLPFAIDASGDQPPAPLTRGELLALQRLSDIRKIGSLNCRSAAASYASEPRTLLGFLGSEVTINVYDMFMKKKKKKRRKGKSASPAKKKTVSATSGGEKVPLSVVVVDNRYDTKHPCVGGNFGAAIFRCVVNHYKSSKDSKHRNS</sequence>
<feature type="region of interest" description="Disordered" evidence="1">
    <location>
        <begin position="71"/>
        <end position="99"/>
    </location>
</feature>
<feature type="region of interest" description="Disordered" evidence="1">
    <location>
        <begin position="939"/>
        <end position="959"/>
    </location>
</feature>
<keyword evidence="3" id="KW-1185">Reference proteome</keyword>
<feature type="region of interest" description="Disordered" evidence="1">
    <location>
        <begin position="119"/>
        <end position="139"/>
    </location>
</feature>
<feature type="region of interest" description="Disordered" evidence="1">
    <location>
        <begin position="607"/>
        <end position="631"/>
    </location>
</feature>
<dbReference type="EMBL" id="CYKH01001805">
    <property type="protein sequence ID" value="CUG90219.1"/>
    <property type="molecule type" value="Genomic_DNA"/>
</dbReference>
<feature type="compositionally biased region" description="Low complexity" evidence="1">
    <location>
        <begin position="79"/>
        <end position="99"/>
    </location>
</feature>
<feature type="compositionally biased region" description="Basic residues" evidence="1">
    <location>
        <begin position="939"/>
        <end position="955"/>
    </location>
</feature>
<dbReference type="Proteomes" id="UP000051952">
    <property type="component" value="Unassembled WGS sequence"/>
</dbReference>
<dbReference type="AlphaFoldDB" id="A0A0S4JI69"/>
<accession>A0A0S4JI69</accession>
<reference evidence="3" key="1">
    <citation type="submission" date="2015-09" db="EMBL/GenBank/DDBJ databases">
        <authorList>
            <consortium name="Pathogen Informatics"/>
        </authorList>
    </citation>
    <scope>NUCLEOTIDE SEQUENCE [LARGE SCALE GENOMIC DNA]</scope>
    <source>
        <strain evidence="3">Lake Konstanz</strain>
    </source>
</reference>
<dbReference type="VEuPathDB" id="TriTrypDB:BSAL_25590"/>
<evidence type="ECO:0000313" key="3">
    <source>
        <dbReference type="Proteomes" id="UP000051952"/>
    </source>
</evidence>